<evidence type="ECO:0000313" key="1">
    <source>
        <dbReference type="EMBL" id="KAJ3007749.1"/>
    </source>
</evidence>
<organism evidence="1 2">
    <name type="scientific">Trametes sanguinea</name>
    <dbReference type="NCBI Taxonomy" id="158606"/>
    <lineage>
        <taxon>Eukaryota</taxon>
        <taxon>Fungi</taxon>
        <taxon>Dikarya</taxon>
        <taxon>Basidiomycota</taxon>
        <taxon>Agaricomycotina</taxon>
        <taxon>Agaricomycetes</taxon>
        <taxon>Polyporales</taxon>
        <taxon>Polyporaceae</taxon>
        <taxon>Trametes</taxon>
    </lineage>
</organism>
<evidence type="ECO:0000313" key="2">
    <source>
        <dbReference type="Proteomes" id="UP001144978"/>
    </source>
</evidence>
<name>A0ACC1Q2G3_9APHY</name>
<reference evidence="1" key="1">
    <citation type="submission" date="2022-08" db="EMBL/GenBank/DDBJ databases">
        <title>Genome Sequence of Pycnoporus sanguineus.</title>
        <authorList>
            <person name="Buettner E."/>
        </authorList>
    </citation>
    <scope>NUCLEOTIDE SEQUENCE</scope>
    <source>
        <strain evidence="1">CG-C14</strain>
    </source>
</reference>
<proteinExistence type="predicted"/>
<dbReference type="Proteomes" id="UP001144978">
    <property type="component" value="Unassembled WGS sequence"/>
</dbReference>
<gene>
    <name evidence="1" type="ORF">NUW54_g3418</name>
</gene>
<comment type="caution">
    <text evidence="1">The sequence shown here is derived from an EMBL/GenBank/DDBJ whole genome shotgun (WGS) entry which is preliminary data.</text>
</comment>
<protein>
    <submittedName>
        <fullName evidence="1">Uncharacterized protein</fullName>
    </submittedName>
</protein>
<keyword evidence="2" id="KW-1185">Reference proteome</keyword>
<dbReference type="EMBL" id="JANSHE010000715">
    <property type="protein sequence ID" value="KAJ3007749.1"/>
    <property type="molecule type" value="Genomic_DNA"/>
</dbReference>
<accession>A0ACC1Q2G3</accession>
<sequence>MSFTFKWPRFSDQFHADAIQMLESALNKGNKPPVIADKIEVVELEMGTQPPELEIRDIGELTMDQFRGIFRLTYSGDAHIVLRTKVQVRLVDLSPYARSVSERHTGQSLEPQTA</sequence>